<evidence type="ECO:0000313" key="2">
    <source>
        <dbReference type="Proteomes" id="UP000178873"/>
    </source>
</evidence>
<proteinExistence type="predicted"/>
<accession>A0A1G2M1M4</accession>
<organism evidence="1 2">
    <name type="scientific">Candidatus Taylorbacteria bacterium RIFCSPHIGHO2_01_FULL_46_22b</name>
    <dbReference type="NCBI Taxonomy" id="1802301"/>
    <lineage>
        <taxon>Bacteria</taxon>
        <taxon>Candidatus Tayloriibacteriota</taxon>
    </lineage>
</organism>
<dbReference type="AlphaFoldDB" id="A0A1G2M1M4"/>
<sequence length="86" mass="9486">MKSGVVCAEEGSARERWGQRDWVPPSLQQLFLCGGIAANLSAERNPYRIDLNNGDVHAVVAGTKFASIDRETLLFAFVETYLSLDL</sequence>
<dbReference type="EMBL" id="MHRF01000013">
    <property type="protein sequence ID" value="OHA17664.1"/>
    <property type="molecule type" value="Genomic_DNA"/>
</dbReference>
<dbReference type="Proteomes" id="UP000178873">
    <property type="component" value="Unassembled WGS sequence"/>
</dbReference>
<name>A0A1G2M1M4_9BACT</name>
<evidence type="ECO:0000313" key="1">
    <source>
        <dbReference type="EMBL" id="OHA17664.1"/>
    </source>
</evidence>
<reference evidence="1 2" key="1">
    <citation type="journal article" date="2016" name="Nat. Commun.">
        <title>Thousands of microbial genomes shed light on interconnected biogeochemical processes in an aquifer system.</title>
        <authorList>
            <person name="Anantharaman K."/>
            <person name="Brown C.T."/>
            <person name="Hug L.A."/>
            <person name="Sharon I."/>
            <person name="Castelle C.J."/>
            <person name="Probst A.J."/>
            <person name="Thomas B.C."/>
            <person name="Singh A."/>
            <person name="Wilkins M.J."/>
            <person name="Karaoz U."/>
            <person name="Brodie E.L."/>
            <person name="Williams K.H."/>
            <person name="Hubbard S.S."/>
            <person name="Banfield J.F."/>
        </authorList>
    </citation>
    <scope>NUCLEOTIDE SEQUENCE [LARGE SCALE GENOMIC DNA]</scope>
</reference>
<protein>
    <submittedName>
        <fullName evidence="1">Uncharacterized protein</fullName>
    </submittedName>
</protein>
<gene>
    <name evidence="1" type="ORF">A2664_03535</name>
</gene>
<comment type="caution">
    <text evidence="1">The sequence shown here is derived from an EMBL/GenBank/DDBJ whole genome shotgun (WGS) entry which is preliminary data.</text>
</comment>
<dbReference type="STRING" id="1802301.A2664_03535"/>